<dbReference type="SUPFAM" id="SSF52833">
    <property type="entry name" value="Thioredoxin-like"/>
    <property type="match status" value="1"/>
</dbReference>
<feature type="transmembrane region" description="Helical" evidence="7">
    <location>
        <begin position="639"/>
        <end position="659"/>
    </location>
</feature>
<feature type="region of interest" description="Disordered" evidence="6">
    <location>
        <begin position="875"/>
        <end position="915"/>
    </location>
</feature>
<sequence length="1040" mass="113943">MSSVPKSIRSNPDSQRRGSQDLSSSPHRDVTTRLLSSSPSVAPQFFGRPSSRNSNGHSANEGQTPPSSWRSPSTLQNYRSNEAGSSASDVNNQSFFGRRNSNGLESSGNSIHGSFTGMGHSDSIPSIVDIPADEASKVVKKHLVLNSTRDSMDSDRNGHGGSGSARSHDGVDYTTAFKLPGGAITRDVYKWQADQENEQNRRGRSRSFHLPRPIEPSVSALKQPGGLRRYHMIMKAEAHGRQANVFTKSFIDFLAMYGHFAGEDLDDEEGGDFEPAVYDEEEGEGDGGSGASSRTENTPLIPKTQQTPQGDATPAKAVFLLLKSFVGTGIMFLPKAFQNGGIVFSSVFLVTIAAISLFSFLLLVESRQVVPVSFGDIGGHLYGPYMRWAVLFAIAISQIGFVCAYMSFVATNLEALAINVLNATDLYPSYLFVLIQLVVFIPLALIRNIARLSFTALIADAFICFGLIYMYYYDIFVLSTEGLADVVSFNPKDFALFIGTAVFTFEGIGLVIPITESMKEPEKFPKVLTGVMIGITVLFTSLGALSYAAFGSETKTVVLLNLPQQSHLVQSVQALYSIAIMLSIPLQLFPAIRIMENGIFTRSGKHNMLVKWQKNFFRIFSLFVCAGIAIWAGDDLDKFVSIVGSVACIPLAYIFPAMFHYKTHPNKTTRVYDVLLCAFGVITMVYTTGNTGLFLKVKKIALSAEEDINAAPFISAADCHACTTPCAEEDHPHYPSYLKINHDMPLLYSVKPYTRHCSSRPAKRTGSHTLTTTRPPWPITWAKRSTRANVDSGLQGVETQGNILLTNSSRLAEDWEGSGWQVIVLPDQIMVNNVTIEQCRNFFDAFLSAPVEDVGTDSEPVDEGVVSGDKLQVTIEHDEDVSNTPKAVGPEDDQTPSPAPVPVLAPSSTPNSRTVQAGNASFVARRWLPKATIMICSHKKRDKRCGVTAPILGKEFKRILKSKDLYGDAEGDVEIWMGCRDLDGEPHWRSEGMAVWYGRVEPCHCQAIVDATIERGEVIRELYRGSMKGSFDSSKKSLAW</sequence>
<feature type="compositionally biased region" description="Polar residues" evidence="6">
    <location>
        <begin position="291"/>
        <end position="310"/>
    </location>
</feature>
<feature type="compositionally biased region" description="Acidic residues" evidence="6">
    <location>
        <begin position="270"/>
        <end position="285"/>
    </location>
</feature>
<keyword evidence="10" id="KW-1185">Reference proteome</keyword>
<feature type="region of interest" description="Disordered" evidence="6">
    <location>
        <begin position="1"/>
        <end position="117"/>
    </location>
</feature>
<feature type="transmembrane region" description="Helical" evidence="7">
    <location>
        <begin position="574"/>
        <end position="595"/>
    </location>
</feature>
<keyword evidence="3 7" id="KW-0812">Transmembrane</keyword>
<dbReference type="Pfam" id="PF01490">
    <property type="entry name" value="Aa_trans"/>
    <property type="match status" value="1"/>
</dbReference>
<feature type="transmembrane region" description="Helical" evidence="7">
    <location>
        <begin position="343"/>
        <end position="364"/>
    </location>
</feature>
<protein>
    <submittedName>
        <fullName evidence="9">Neutral amino acid transporter</fullName>
    </submittedName>
</protein>
<evidence type="ECO:0000256" key="1">
    <source>
        <dbReference type="ARBA" id="ARBA00004141"/>
    </source>
</evidence>
<dbReference type="Pfam" id="PF06999">
    <property type="entry name" value="Suc_Fer-like"/>
    <property type="match status" value="1"/>
</dbReference>
<evidence type="ECO:0000256" key="5">
    <source>
        <dbReference type="ARBA" id="ARBA00023136"/>
    </source>
</evidence>
<gene>
    <name evidence="9" type="primary">AVT3_4</name>
    <name evidence="9" type="ORF">BG006_008944</name>
</gene>
<feature type="transmembrane region" description="Helical" evidence="7">
    <location>
        <begin position="452"/>
        <end position="474"/>
    </location>
</feature>
<dbReference type="PANTHER" id="PTHR22950">
    <property type="entry name" value="AMINO ACID TRANSPORTER"/>
    <property type="match status" value="1"/>
</dbReference>
<feature type="transmembrane region" description="Helical" evidence="7">
    <location>
        <begin position="427"/>
        <end position="445"/>
    </location>
</feature>
<comment type="caution">
    <text evidence="9">The sequence shown here is derived from an EMBL/GenBank/DDBJ whole genome shotgun (WGS) entry which is preliminary data.</text>
</comment>
<evidence type="ECO:0000256" key="7">
    <source>
        <dbReference type="SAM" id="Phobius"/>
    </source>
</evidence>
<evidence type="ECO:0000256" key="6">
    <source>
        <dbReference type="SAM" id="MobiDB-lite"/>
    </source>
</evidence>
<feature type="region of interest" description="Disordered" evidence="6">
    <location>
        <begin position="146"/>
        <end position="170"/>
    </location>
</feature>
<dbReference type="AlphaFoldDB" id="A0A9P5VJP9"/>
<feature type="region of interest" description="Disordered" evidence="6">
    <location>
        <begin position="195"/>
        <end position="221"/>
    </location>
</feature>
<dbReference type="Proteomes" id="UP000696485">
    <property type="component" value="Unassembled WGS sequence"/>
</dbReference>
<proteinExistence type="inferred from homology"/>
<reference evidence="9" key="1">
    <citation type="journal article" date="2020" name="Fungal Divers.">
        <title>Resolving the Mortierellaceae phylogeny through synthesis of multi-gene phylogenetics and phylogenomics.</title>
        <authorList>
            <person name="Vandepol N."/>
            <person name="Liber J."/>
            <person name="Desiro A."/>
            <person name="Na H."/>
            <person name="Kennedy M."/>
            <person name="Barry K."/>
            <person name="Grigoriev I.V."/>
            <person name="Miller A.N."/>
            <person name="O'Donnell K."/>
            <person name="Stajich J.E."/>
            <person name="Bonito G."/>
        </authorList>
    </citation>
    <scope>NUCLEOTIDE SEQUENCE</scope>
    <source>
        <strain evidence="9">NVP1</strain>
    </source>
</reference>
<name>A0A9P5VJP9_9FUNG</name>
<accession>A0A9P5VJP9</accession>
<evidence type="ECO:0000259" key="8">
    <source>
        <dbReference type="Pfam" id="PF01490"/>
    </source>
</evidence>
<feature type="transmembrane region" description="Helical" evidence="7">
    <location>
        <begin position="616"/>
        <end position="633"/>
    </location>
</feature>
<dbReference type="InterPro" id="IPR013057">
    <property type="entry name" value="AA_transpt_TM"/>
</dbReference>
<evidence type="ECO:0000313" key="9">
    <source>
        <dbReference type="EMBL" id="KAF9327788.1"/>
    </source>
</evidence>
<keyword evidence="4 7" id="KW-1133">Transmembrane helix</keyword>
<evidence type="ECO:0000256" key="4">
    <source>
        <dbReference type="ARBA" id="ARBA00022989"/>
    </source>
</evidence>
<comment type="similarity">
    <text evidence="2">Belongs to the amino acid/polyamine transporter 2 family.</text>
</comment>
<feature type="region of interest" description="Disordered" evidence="6">
    <location>
        <begin position="270"/>
        <end position="310"/>
    </location>
</feature>
<feature type="compositionally biased region" description="Polar residues" evidence="6">
    <location>
        <begin position="1"/>
        <end position="13"/>
    </location>
</feature>
<dbReference type="EMBL" id="JAAAUY010000628">
    <property type="protein sequence ID" value="KAF9327788.1"/>
    <property type="molecule type" value="Genomic_DNA"/>
</dbReference>
<evidence type="ECO:0000256" key="2">
    <source>
        <dbReference type="ARBA" id="ARBA00008066"/>
    </source>
</evidence>
<evidence type="ECO:0000313" key="10">
    <source>
        <dbReference type="Proteomes" id="UP000696485"/>
    </source>
</evidence>
<feature type="compositionally biased region" description="Polar residues" evidence="6">
    <location>
        <begin position="50"/>
        <end position="113"/>
    </location>
</feature>
<feature type="transmembrane region" description="Helical" evidence="7">
    <location>
        <begin position="671"/>
        <end position="689"/>
    </location>
</feature>
<comment type="subcellular location">
    <subcellularLocation>
        <location evidence="1">Membrane</location>
        <topology evidence="1">Multi-pass membrane protein</topology>
    </subcellularLocation>
</comment>
<dbReference type="GO" id="GO:0015179">
    <property type="term" value="F:L-amino acid transmembrane transporter activity"/>
    <property type="evidence" value="ECO:0007669"/>
    <property type="project" value="TreeGrafter"/>
</dbReference>
<organism evidence="9 10">
    <name type="scientific">Podila minutissima</name>
    <dbReference type="NCBI Taxonomy" id="64525"/>
    <lineage>
        <taxon>Eukaryota</taxon>
        <taxon>Fungi</taxon>
        <taxon>Fungi incertae sedis</taxon>
        <taxon>Mucoromycota</taxon>
        <taxon>Mortierellomycotina</taxon>
        <taxon>Mortierellomycetes</taxon>
        <taxon>Mortierellales</taxon>
        <taxon>Mortierellaceae</taxon>
        <taxon>Podila</taxon>
    </lineage>
</organism>
<dbReference type="Gene3D" id="1.20.1740.10">
    <property type="entry name" value="Amino acid/polyamine transporter I"/>
    <property type="match status" value="1"/>
</dbReference>
<dbReference type="Gene3D" id="3.40.30.10">
    <property type="entry name" value="Glutaredoxin"/>
    <property type="match status" value="1"/>
</dbReference>
<dbReference type="GO" id="GO:0005774">
    <property type="term" value="C:vacuolar membrane"/>
    <property type="evidence" value="ECO:0007669"/>
    <property type="project" value="TreeGrafter"/>
</dbReference>
<feature type="transmembrane region" description="Helical" evidence="7">
    <location>
        <begin position="385"/>
        <end position="407"/>
    </location>
</feature>
<keyword evidence="5 7" id="KW-0472">Membrane</keyword>
<feature type="domain" description="Amino acid transporter transmembrane" evidence="8">
    <location>
        <begin position="312"/>
        <end position="689"/>
    </location>
</feature>
<dbReference type="InterPro" id="IPR009737">
    <property type="entry name" value="Aim32/Apd1-like"/>
</dbReference>
<feature type="transmembrane region" description="Helical" evidence="7">
    <location>
        <begin position="527"/>
        <end position="550"/>
    </location>
</feature>
<feature type="transmembrane region" description="Helical" evidence="7">
    <location>
        <begin position="494"/>
        <end position="515"/>
    </location>
</feature>
<dbReference type="PANTHER" id="PTHR22950:SF666">
    <property type="entry name" value="VACUOLAR AMINO ACID TRANSPORTER 4"/>
    <property type="match status" value="1"/>
</dbReference>
<evidence type="ECO:0000256" key="3">
    <source>
        <dbReference type="ARBA" id="ARBA00022692"/>
    </source>
</evidence>
<dbReference type="InterPro" id="IPR036249">
    <property type="entry name" value="Thioredoxin-like_sf"/>
</dbReference>